<evidence type="ECO:0000259" key="1">
    <source>
        <dbReference type="Pfam" id="PF07883"/>
    </source>
</evidence>
<organism evidence="2 3">
    <name type="scientific">Microcystis panniformis FACHB-1757</name>
    <dbReference type="NCBI Taxonomy" id="1638788"/>
    <lineage>
        <taxon>Bacteria</taxon>
        <taxon>Bacillati</taxon>
        <taxon>Cyanobacteriota</taxon>
        <taxon>Cyanophyceae</taxon>
        <taxon>Oscillatoriophycideae</taxon>
        <taxon>Chroococcales</taxon>
        <taxon>Microcystaceae</taxon>
        <taxon>Microcystis</taxon>
    </lineage>
</organism>
<dbReference type="AlphaFoldDB" id="A0A0K1RUN4"/>
<dbReference type="CDD" id="cd20307">
    <property type="entry name" value="cupin_BacB_N"/>
    <property type="match status" value="1"/>
</dbReference>
<proteinExistence type="predicted"/>
<dbReference type="InterPro" id="IPR052535">
    <property type="entry name" value="Bacilysin_H2HPP_isomerase"/>
</dbReference>
<feature type="domain" description="Cupin type-2" evidence="1">
    <location>
        <begin position="144"/>
        <end position="205"/>
    </location>
</feature>
<dbReference type="SUPFAM" id="SSF51182">
    <property type="entry name" value="RmlC-like cupins"/>
    <property type="match status" value="1"/>
</dbReference>
<accession>A0A0K1RUN4</accession>
<dbReference type="InterPro" id="IPR013096">
    <property type="entry name" value="Cupin_2"/>
</dbReference>
<dbReference type="Proteomes" id="UP000068167">
    <property type="component" value="Chromosome"/>
</dbReference>
<protein>
    <submittedName>
        <fullName evidence="2">Bacilysin biosynthesis protein BacB</fullName>
    </submittedName>
</protein>
<dbReference type="InterPro" id="IPR014710">
    <property type="entry name" value="RmlC-like_jellyroll"/>
</dbReference>
<evidence type="ECO:0000313" key="3">
    <source>
        <dbReference type="Proteomes" id="UP000068167"/>
    </source>
</evidence>
<gene>
    <name evidence="2" type="ORF">VL20_296</name>
</gene>
<dbReference type="PANTHER" id="PTHR40112">
    <property type="entry name" value="H2HPP ISOMERASE"/>
    <property type="match status" value="1"/>
</dbReference>
<sequence length="213" mass="24108">MSPKIMSKFFPIPKPIKLNPHVELEVFQCQDTIFQLYVIAPNAKLESHQHPESQIGMVFSAELELYIKDLIKPLRPLQDVYIADGNIPHGAFNPLSEPMIGFDLKRITSALPSEDVLLTLSNNQDKITHLPCQSVKGSWFEIVMMKIPSGYSIPPHQGEQEEIGFILNGKLEISIENEGQFLEYGQIYYAPSKVLKKGYNSSKQDINLIKILI</sequence>
<dbReference type="Gene3D" id="2.60.120.10">
    <property type="entry name" value="Jelly Rolls"/>
    <property type="match status" value="2"/>
</dbReference>
<reference evidence="2 3" key="1">
    <citation type="journal article" date="2016" name="Stand. Genomic Sci.">
        <title>Complete genome sequence and genomic characterization of Microcystis panniformis FACHB 1757 by third-generation sequencing.</title>
        <authorList>
            <person name="Zhang J.Y."/>
            <person name="Guan R."/>
            <person name="Zhang H.J."/>
            <person name="Li H."/>
            <person name="Xiao P."/>
            <person name="Yu G.L."/>
            <person name="Du L."/>
            <person name="Cao D.M."/>
            <person name="Zhu B.C."/>
            <person name="Li R.H."/>
            <person name="Lu Z.H."/>
        </authorList>
    </citation>
    <scope>NUCLEOTIDE SEQUENCE [LARGE SCALE GENOMIC DNA]</scope>
    <source>
        <strain evidence="2 3">FACHB-1757</strain>
    </source>
</reference>
<keyword evidence="3" id="KW-1185">Reference proteome</keyword>
<evidence type="ECO:0000313" key="2">
    <source>
        <dbReference type="EMBL" id="AKV65525.1"/>
    </source>
</evidence>
<dbReference type="PANTHER" id="PTHR40112:SF1">
    <property type="entry name" value="H2HPP ISOMERASE"/>
    <property type="match status" value="1"/>
</dbReference>
<dbReference type="PATRIC" id="fig|1638788.3.peg.298"/>
<name>A0A0K1RUN4_9CHRO</name>
<dbReference type="InterPro" id="IPR011051">
    <property type="entry name" value="RmlC_Cupin_sf"/>
</dbReference>
<dbReference type="Pfam" id="PF07883">
    <property type="entry name" value="Cupin_2"/>
    <property type="match status" value="1"/>
</dbReference>
<dbReference type="EMBL" id="CP011339">
    <property type="protein sequence ID" value="AKV65525.1"/>
    <property type="molecule type" value="Genomic_DNA"/>
</dbReference>
<dbReference type="KEGG" id="mpk:VL20_296"/>